<feature type="binding site" evidence="7">
    <location>
        <position position="168"/>
    </location>
    <ligand>
        <name>substrate</name>
    </ligand>
</feature>
<keyword evidence="3 7" id="KW-0313">Glucose metabolism</keyword>
<evidence type="ECO:0000256" key="7">
    <source>
        <dbReference type="HAMAP-Rule" id="MF_00966"/>
    </source>
</evidence>
<evidence type="ECO:0000256" key="6">
    <source>
        <dbReference type="ARBA" id="ARBA00023277"/>
    </source>
</evidence>
<keyword evidence="11" id="KW-1185">Reference proteome</keyword>
<dbReference type="Pfam" id="PF02781">
    <property type="entry name" value="G6PD_C"/>
    <property type="match status" value="1"/>
</dbReference>
<feature type="binding site" evidence="7">
    <location>
        <position position="336"/>
    </location>
    <ligand>
        <name>substrate</name>
    </ligand>
</feature>
<dbReference type="HAMAP" id="MF_00966">
    <property type="entry name" value="G6PD"/>
    <property type="match status" value="1"/>
</dbReference>
<dbReference type="SUPFAM" id="SSF55347">
    <property type="entry name" value="Glyceraldehyde-3-phosphate dehydrogenase-like, C-terminal domain"/>
    <property type="match status" value="1"/>
</dbReference>
<evidence type="ECO:0000259" key="8">
    <source>
        <dbReference type="Pfam" id="PF00479"/>
    </source>
</evidence>
<dbReference type="Gene3D" id="3.40.50.720">
    <property type="entry name" value="NAD(P)-binding Rossmann-like Domain"/>
    <property type="match status" value="1"/>
</dbReference>
<proteinExistence type="inferred from homology"/>
<dbReference type="Pfam" id="PF00479">
    <property type="entry name" value="G6PD_N"/>
    <property type="match status" value="1"/>
</dbReference>
<dbReference type="EC" id="1.1.1.49" evidence="7"/>
<keyword evidence="6 7" id="KW-0119">Carbohydrate metabolism</keyword>
<evidence type="ECO:0000256" key="3">
    <source>
        <dbReference type="ARBA" id="ARBA00022526"/>
    </source>
</evidence>
<protein>
    <recommendedName>
        <fullName evidence="7">Glucose-6-phosphate 1-dehydrogenase</fullName>
        <shortName evidence="7">G6PD</shortName>
        <ecNumber evidence="7">1.1.1.49</ecNumber>
    </recommendedName>
</protein>
<comment type="function">
    <text evidence="7">Catalyzes the oxidation of glucose 6-phosphate to 6-phosphogluconolactone.</text>
</comment>
<dbReference type="SUPFAM" id="SSF51735">
    <property type="entry name" value="NAD(P)-binding Rossmann-fold domains"/>
    <property type="match status" value="1"/>
</dbReference>
<accession>A0ABQ0A9H7</accession>
<dbReference type="RefSeq" id="WP_353302943.1">
    <property type="nucleotide sequence ID" value="NZ_BAABWN010000006.1"/>
</dbReference>
<gene>
    <name evidence="10" type="primary">zwf_1</name>
    <name evidence="7" type="synonym">zwf</name>
    <name evidence="10" type="ORF">NBRC116591_20810</name>
</gene>
<reference evidence="10 11" key="1">
    <citation type="submission" date="2024-04" db="EMBL/GenBank/DDBJ databases">
        <title>Draft genome sequence of Sessilibacter corallicola NBRC 116591.</title>
        <authorList>
            <person name="Miyakawa T."/>
            <person name="Kusuya Y."/>
            <person name="Miura T."/>
        </authorList>
    </citation>
    <scope>NUCLEOTIDE SEQUENCE [LARGE SCALE GENOMIC DNA]</scope>
    <source>
        <strain evidence="10 11">KU-00831-HH</strain>
    </source>
</reference>
<keyword evidence="4 7" id="KW-0521">NADP</keyword>
<feature type="binding site" evidence="7">
    <location>
        <position position="225"/>
    </location>
    <ligand>
        <name>substrate</name>
    </ligand>
</feature>
<evidence type="ECO:0000256" key="1">
    <source>
        <dbReference type="ARBA" id="ARBA00004937"/>
    </source>
</evidence>
<evidence type="ECO:0000256" key="2">
    <source>
        <dbReference type="ARBA" id="ARBA00009975"/>
    </source>
</evidence>
<feature type="domain" description="Glucose-6-phosphate dehydrogenase C-terminal" evidence="9">
    <location>
        <begin position="179"/>
        <end position="481"/>
    </location>
</feature>
<dbReference type="NCBIfam" id="TIGR00871">
    <property type="entry name" value="zwf"/>
    <property type="match status" value="1"/>
</dbReference>
<keyword evidence="5 7" id="KW-0560">Oxidoreductase</keyword>
<dbReference type="InterPro" id="IPR036291">
    <property type="entry name" value="NAD(P)-bd_dom_sf"/>
</dbReference>
<dbReference type="PRINTS" id="PR00079">
    <property type="entry name" value="G6PDHDRGNASE"/>
</dbReference>
<comment type="caution">
    <text evidence="7">Lacks conserved residue(s) required for the propagation of feature annotation.</text>
</comment>
<dbReference type="PIRSF" id="PIRSF000110">
    <property type="entry name" value="G6PD"/>
    <property type="match status" value="1"/>
</dbReference>
<feature type="binding site" evidence="7">
    <location>
        <position position="138"/>
    </location>
    <ligand>
        <name>NADP(+)</name>
        <dbReference type="ChEBI" id="CHEBI:58349"/>
    </ligand>
</feature>
<evidence type="ECO:0000259" key="9">
    <source>
        <dbReference type="Pfam" id="PF02781"/>
    </source>
</evidence>
<evidence type="ECO:0000256" key="4">
    <source>
        <dbReference type="ARBA" id="ARBA00022857"/>
    </source>
</evidence>
<feature type="active site" description="Proton acceptor" evidence="7">
    <location>
        <position position="230"/>
    </location>
</feature>
<sequence>MTQEILVIGGDGDLALRKLYPAFFALEIAGQLDDVGCITGISRALRDKDSLLERMLPALKLLDGFSDEIWEKFKARIHCIQGDATDAQTLRVYHADLPEQYSGVIVYLAVPPKVFGGACRALRDAGLASENTRLVVEKPLGSSKATFSQVNQEMSDSFSEHQIYRIDHYLGKESVQNLLALRFANVMFGAIWGGNYIDHIQITVAEKVGLEGRKGFYNEIGALRDMVQNHLLQVVCLLAMEPPANRDPFMIRAEKLKVLKSLKPMTSEMIKRSTVRGQYIEGSVNGQVVPGYNDDLFDSNNSVDSEKSDTETYVAIRAEIDNWRWSGVPFYLRTGKRMNTRKTEILVQFKQPKHVIFGTNNSICPNQLRIQLQPDEGITLHFLRKQPGLEELTLEEAELNLTVPEARKKNNYDAYARLMVDVIKGDQTLFVSAQEVEASWEWIDQIIELWHSTDMKVKSYVAGTAGPVDAAVMIAQDDRQWSDLES</sequence>
<evidence type="ECO:0000256" key="5">
    <source>
        <dbReference type="ARBA" id="ARBA00023002"/>
    </source>
</evidence>
<dbReference type="PANTHER" id="PTHR23429:SF0">
    <property type="entry name" value="GLUCOSE-6-PHOSPHATE 1-DEHYDROGENASE"/>
    <property type="match status" value="1"/>
</dbReference>
<feature type="binding site" evidence="7">
    <location>
        <position position="43"/>
    </location>
    <ligand>
        <name>NADP(+)</name>
        <dbReference type="ChEBI" id="CHEBI:58349"/>
    </ligand>
</feature>
<dbReference type="EMBL" id="BAABWN010000006">
    <property type="protein sequence ID" value="GAA6168270.1"/>
    <property type="molecule type" value="Genomic_DNA"/>
</dbReference>
<feature type="binding site" evidence="7">
    <location>
        <position position="206"/>
    </location>
    <ligand>
        <name>substrate</name>
    </ligand>
</feature>
<comment type="caution">
    <text evidence="10">The sequence shown here is derived from an EMBL/GenBank/DDBJ whole genome shotgun (WGS) entry which is preliminary data.</text>
</comment>
<comment type="similarity">
    <text evidence="2 7">Belongs to the glucose-6-phosphate dehydrogenase family.</text>
</comment>
<comment type="catalytic activity">
    <reaction evidence="7">
        <text>D-glucose 6-phosphate + NADP(+) = 6-phospho-D-glucono-1,5-lactone + NADPH + H(+)</text>
        <dbReference type="Rhea" id="RHEA:15841"/>
        <dbReference type="ChEBI" id="CHEBI:15378"/>
        <dbReference type="ChEBI" id="CHEBI:57783"/>
        <dbReference type="ChEBI" id="CHEBI:57955"/>
        <dbReference type="ChEBI" id="CHEBI:58349"/>
        <dbReference type="ChEBI" id="CHEBI:61548"/>
        <dbReference type="EC" id="1.1.1.49"/>
    </reaction>
</comment>
<evidence type="ECO:0000313" key="10">
    <source>
        <dbReference type="EMBL" id="GAA6168270.1"/>
    </source>
</evidence>
<organism evidence="10 11">
    <name type="scientific">Sessilibacter corallicola</name>
    <dbReference type="NCBI Taxonomy" id="2904075"/>
    <lineage>
        <taxon>Bacteria</taxon>
        <taxon>Pseudomonadati</taxon>
        <taxon>Pseudomonadota</taxon>
        <taxon>Gammaproteobacteria</taxon>
        <taxon>Cellvibrionales</taxon>
        <taxon>Cellvibrionaceae</taxon>
        <taxon>Sessilibacter</taxon>
    </lineage>
</organism>
<dbReference type="InterPro" id="IPR001282">
    <property type="entry name" value="G6P_DH"/>
</dbReference>
<dbReference type="PANTHER" id="PTHR23429">
    <property type="entry name" value="GLUCOSE-6-PHOSPHATE 1-DEHYDROGENASE G6PD"/>
    <property type="match status" value="1"/>
</dbReference>
<dbReference type="InterPro" id="IPR022674">
    <property type="entry name" value="G6P_DH_NAD-bd"/>
</dbReference>
<comment type="pathway">
    <text evidence="1 7">Carbohydrate degradation; pentose phosphate pathway; D-ribulose 5-phosphate from D-glucose 6-phosphate (oxidative stage): step 1/3.</text>
</comment>
<dbReference type="InterPro" id="IPR019796">
    <property type="entry name" value="G6P_DH_AS"/>
</dbReference>
<dbReference type="InterPro" id="IPR022675">
    <property type="entry name" value="G6P_DH_C"/>
</dbReference>
<evidence type="ECO:0000313" key="11">
    <source>
        <dbReference type="Proteomes" id="UP001465153"/>
    </source>
</evidence>
<name>A0ABQ0A9H7_9GAMM</name>
<feature type="binding site" evidence="7">
    <location>
        <position position="172"/>
    </location>
    <ligand>
        <name>substrate</name>
    </ligand>
</feature>
<dbReference type="PROSITE" id="PS00069">
    <property type="entry name" value="G6P_DEHYDROGENASE"/>
    <property type="match status" value="1"/>
</dbReference>
<dbReference type="Proteomes" id="UP001465153">
    <property type="component" value="Unassembled WGS sequence"/>
</dbReference>
<feature type="domain" description="Glucose-6-phosphate dehydrogenase NAD-binding" evidence="8">
    <location>
        <begin position="7"/>
        <end position="177"/>
    </location>
</feature>
<dbReference type="Gene3D" id="3.30.360.10">
    <property type="entry name" value="Dihydrodipicolinate Reductase, domain 2"/>
    <property type="match status" value="1"/>
</dbReference>